<dbReference type="Proteomes" id="UP001060504">
    <property type="component" value="Unassembled WGS sequence"/>
</dbReference>
<evidence type="ECO:0000313" key="1">
    <source>
        <dbReference type="EMBL" id="GJF08957.1"/>
    </source>
</evidence>
<name>A0ABQ4VA95_9MYCO</name>
<keyword evidence="2" id="KW-1185">Reference proteome</keyword>
<accession>A0ABQ4VA95</accession>
<evidence type="ECO:0000313" key="2">
    <source>
        <dbReference type="Proteomes" id="UP001060504"/>
    </source>
</evidence>
<reference evidence="1 2" key="1">
    <citation type="submission" date="2021-08" db="EMBL/GenBank/DDBJ databases">
        <title>Draft genome sequence of Mycolicibacterium sp. NGTWS1702 strain.</title>
        <authorList>
            <person name="Matsumoto M."/>
            <person name="Tang B.C.C."/>
            <person name="Machida Y."/>
            <person name="Matoyama H."/>
            <person name="Kishihara T."/>
            <person name="Sato S."/>
            <person name="Kondo I."/>
            <person name="Sano M."/>
            <person name="Kato G."/>
        </authorList>
    </citation>
    <scope>NUCLEOTIDE SEQUENCE [LARGE SCALE GENOMIC DNA]</scope>
    <source>
        <strain evidence="1 2">NGTWSNA01</strain>
    </source>
</reference>
<sequence>MRLARVEVRIFPLVTMGSLPYDLDELLRALRAVGITSRTIDVDYEFQVGGDQMLVCTPKDNRVSRL</sequence>
<protein>
    <submittedName>
        <fullName evidence="1">Uncharacterized protein</fullName>
    </submittedName>
</protein>
<dbReference type="EMBL" id="BPRH01003330">
    <property type="protein sequence ID" value="GJF08957.1"/>
    <property type="molecule type" value="Genomic_DNA"/>
</dbReference>
<proteinExistence type="predicted"/>
<organism evidence="1 2">
    <name type="scientific">Mycolicibacterium cyprinidarum</name>
    <dbReference type="NCBI Taxonomy" id="2860311"/>
    <lineage>
        <taxon>Bacteria</taxon>
        <taxon>Bacillati</taxon>
        <taxon>Actinomycetota</taxon>
        <taxon>Actinomycetes</taxon>
        <taxon>Mycobacteriales</taxon>
        <taxon>Mycobacteriaceae</taxon>
        <taxon>Mycolicibacterium</taxon>
    </lineage>
</organism>
<gene>
    <name evidence="1" type="ORF">NGTWS1702_31900</name>
</gene>
<comment type="caution">
    <text evidence="1">The sequence shown here is derived from an EMBL/GenBank/DDBJ whole genome shotgun (WGS) entry which is preliminary data.</text>
</comment>